<evidence type="ECO:0000259" key="2">
    <source>
        <dbReference type="PROSITE" id="PS51352"/>
    </source>
</evidence>
<dbReference type="RefSeq" id="XP_020915015.1">
    <property type="nucleotide sequence ID" value="XM_021059356.2"/>
</dbReference>
<evidence type="ECO:0000313" key="4">
    <source>
        <dbReference type="Proteomes" id="UP000887567"/>
    </source>
</evidence>
<dbReference type="PANTHER" id="PTHR46762:SF1">
    <property type="entry name" value="NUCLEOREDOXIN-LIKE PROTEIN 2"/>
    <property type="match status" value="1"/>
</dbReference>
<dbReference type="Proteomes" id="UP000887567">
    <property type="component" value="Unplaced"/>
</dbReference>
<evidence type="ECO:0000313" key="3">
    <source>
        <dbReference type="EnsemblMetazoa" id="XP_020915015.1"/>
    </source>
</evidence>
<dbReference type="InterPro" id="IPR029519">
    <property type="entry name" value="RdCVF2"/>
</dbReference>
<dbReference type="InterPro" id="IPR012336">
    <property type="entry name" value="Thioredoxin-like_fold"/>
</dbReference>
<reference evidence="3" key="1">
    <citation type="submission" date="2022-11" db="UniProtKB">
        <authorList>
            <consortium name="EnsemblMetazoa"/>
        </authorList>
    </citation>
    <scope>IDENTIFICATION</scope>
</reference>
<protein>
    <recommendedName>
        <fullName evidence="2">Thioredoxin domain-containing protein</fullName>
    </recommendedName>
</protein>
<dbReference type="InterPro" id="IPR013766">
    <property type="entry name" value="Thioredoxin_domain"/>
</dbReference>
<dbReference type="SUPFAM" id="SSF52833">
    <property type="entry name" value="Thioredoxin-like"/>
    <property type="match status" value="1"/>
</dbReference>
<dbReference type="CDD" id="cd02964">
    <property type="entry name" value="TryX_like_family"/>
    <property type="match status" value="1"/>
</dbReference>
<sequence length="145" mass="16323">MGVFTDEKIMDKDGNLVDAEPELTGKVILVYFSAHWCPPCRGFTPMLKDCYEDLEGKPLAIVFVSSDRSKEEMDSYYKESHGEWYRAQHGSELANKLKENCNVRGIPTLAVVDGDGNMLDQSARSDVETGPPSKAFEKWQKLSQK</sequence>
<dbReference type="PROSITE" id="PS51352">
    <property type="entry name" value="THIOREDOXIN_2"/>
    <property type="match status" value="1"/>
</dbReference>
<dbReference type="Pfam" id="PF13905">
    <property type="entry name" value="Thioredoxin_8"/>
    <property type="match status" value="1"/>
</dbReference>
<keyword evidence="4" id="KW-1185">Reference proteome</keyword>
<dbReference type="Gene3D" id="3.40.30.10">
    <property type="entry name" value="Glutaredoxin"/>
    <property type="match status" value="1"/>
</dbReference>
<feature type="compositionally biased region" description="Basic and acidic residues" evidence="1">
    <location>
        <begin position="135"/>
        <end position="145"/>
    </location>
</feature>
<dbReference type="InterPro" id="IPR036249">
    <property type="entry name" value="Thioredoxin-like_sf"/>
</dbReference>
<feature type="region of interest" description="Disordered" evidence="1">
    <location>
        <begin position="116"/>
        <end position="145"/>
    </location>
</feature>
<dbReference type="AlphaFoldDB" id="A0A913Y699"/>
<evidence type="ECO:0000256" key="1">
    <source>
        <dbReference type="SAM" id="MobiDB-lite"/>
    </source>
</evidence>
<dbReference type="OrthoDB" id="189920at2759"/>
<dbReference type="GeneID" id="110252538"/>
<accession>A0A913Y699</accession>
<dbReference type="PANTHER" id="PTHR46762">
    <property type="entry name" value="NUCLEOREDOXIN-LIKE PROTEIN 2"/>
    <property type="match status" value="1"/>
</dbReference>
<organism evidence="3 4">
    <name type="scientific">Exaiptasia diaphana</name>
    <name type="common">Tropical sea anemone</name>
    <name type="synonym">Aiptasia pulchella</name>
    <dbReference type="NCBI Taxonomy" id="2652724"/>
    <lineage>
        <taxon>Eukaryota</taxon>
        <taxon>Metazoa</taxon>
        <taxon>Cnidaria</taxon>
        <taxon>Anthozoa</taxon>
        <taxon>Hexacorallia</taxon>
        <taxon>Actiniaria</taxon>
        <taxon>Aiptasiidae</taxon>
        <taxon>Exaiptasia</taxon>
    </lineage>
</organism>
<name>A0A913Y699_EXADI</name>
<dbReference type="PROSITE" id="PS00194">
    <property type="entry name" value="THIOREDOXIN_1"/>
    <property type="match status" value="1"/>
</dbReference>
<feature type="domain" description="Thioredoxin" evidence="2">
    <location>
        <begin position="1"/>
        <end position="145"/>
    </location>
</feature>
<dbReference type="GO" id="GO:0007600">
    <property type="term" value="P:sensory perception"/>
    <property type="evidence" value="ECO:0007669"/>
    <property type="project" value="InterPro"/>
</dbReference>
<dbReference type="KEGG" id="epa:110252538"/>
<dbReference type="InterPro" id="IPR017937">
    <property type="entry name" value="Thioredoxin_CS"/>
</dbReference>
<dbReference type="GO" id="GO:0045494">
    <property type="term" value="P:photoreceptor cell maintenance"/>
    <property type="evidence" value="ECO:0007669"/>
    <property type="project" value="InterPro"/>
</dbReference>
<dbReference type="OMA" id="VYIGANW"/>
<dbReference type="EnsemblMetazoa" id="XM_021059356.2">
    <property type="protein sequence ID" value="XP_020915015.1"/>
    <property type="gene ID" value="LOC110252538"/>
</dbReference>
<proteinExistence type="predicted"/>